<dbReference type="Proteomes" id="UP000746747">
    <property type="component" value="Unassembled WGS sequence"/>
</dbReference>
<evidence type="ECO:0000256" key="1">
    <source>
        <dbReference type="SAM" id="MobiDB-lite"/>
    </source>
</evidence>
<accession>A0A8J2Q3V9</accession>
<evidence type="ECO:0000313" key="3">
    <source>
        <dbReference type="Proteomes" id="UP000746747"/>
    </source>
</evidence>
<feature type="compositionally biased region" description="Polar residues" evidence="1">
    <location>
        <begin position="80"/>
        <end position="89"/>
    </location>
</feature>
<keyword evidence="3" id="KW-1185">Reference proteome</keyword>
<dbReference type="EMBL" id="CAKAEH010001332">
    <property type="protein sequence ID" value="CAG9534803.1"/>
    <property type="molecule type" value="Genomic_DNA"/>
</dbReference>
<evidence type="ECO:0000313" key="2">
    <source>
        <dbReference type="EMBL" id="CAG9534803.1"/>
    </source>
</evidence>
<organism evidence="2 3">
    <name type="scientific">Cercopithifilaria johnstoni</name>
    <dbReference type="NCBI Taxonomy" id="2874296"/>
    <lineage>
        <taxon>Eukaryota</taxon>
        <taxon>Metazoa</taxon>
        <taxon>Ecdysozoa</taxon>
        <taxon>Nematoda</taxon>
        <taxon>Chromadorea</taxon>
        <taxon>Rhabditida</taxon>
        <taxon>Spirurina</taxon>
        <taxon>Spiruromorpha</taxon>
        <taxon>Filarioidea</taxon>
        <taxon>Onchocercidae</taxon>
        <taxon>Cercopithifilaria</taxon>
    </lineage>
</organism>
<proteinExistence type="predicted"/>
<dbReference type="AlphaFoldDB" id="A0A8J2Q3V9"/>
<gene>
    <name evidence="2" type="ORF">CJOHNSTONI_LOCUS4907</name>
</gene>
<name>A0A8J2Q3V9_9BILA</name>
<comment type="caution">
    <text evidence="2">The sequence shown here is derived from an EMBL/GenBank/DDBJ whole genome shotgun (WGS) entry which is preliminary data.</text>
</comment>
<sequence>MVFPNDYLTKLAKRLACETQCMQIFYAAKWIGGERRRRKFGRMAEMEKTAEDEEEVSELKLGFKNSRSTEKKEKGGASGRWTNVPQLQL</sequence>
<reference evidence="2" key="1">
    <citation type="submission" date="2021-09" db="EMBL/GenBank/DDBJ databases">
        <authorList>
            <consortium name="Pathogen Informatics"/>
        </authorList>
    </citation>
    <scope>NUCLEOTIDE SEQUENCE</scope>
</reference>
<feature type="region of interest" description="Disordered" evidence="1">
    <location>
        <begin position="64"/>
        <end position="89"/>
    </location>
</feature>
<protein>
    <submittedName>
        <fullName evidence="2">Uncharacterized protein</fullName>
    </submittedName>
</protein>